<reference evidence="1" key="1">
    <citation type="submission" date="2014-11" db="EMBL/GenBank/DDBJ databases">
        <authorList>
            <person name="Amaro Gonzalez C."/>
        </authorList>
    </citation>
    <scope>NUCLEOTIDE SEQUENCE</scope>
</reference>
<protein>
    <submittedName>
        <fullName evidence="1">Uncharacterized protein</fullName>
    </submittedName>
</protein>
<sequence length="16" mass="2072">MMMRFLFRSRFEGFIC</sequence>
<dbReference type="AlphaFoldDB" id="A0A0E9V0C9"/>
<dbReference type="EMBL" id="GBXM01037869">
    <property type="protein sequence ID" value="JAH70708.1"/>
    <property type="molecule type" value="Transcribed_RNA"/>
</dbReference>
<accession>A0A0E9V0C9</accession>
<reference evidence="1" key="2">
    <citation type="journal article" date="2015" name="Fish Shellfish Immunol.">
        <title>Early steps in the European eel (Anguilla anguilla)-Vibrio vulnificus interaction in the gills: Role of the RtxA13 toxin.</title>
        <authorList>
            <person name="Callol A."/>
            <person name="Pajuelo D."/>
            <person name="Ebbesson L."/>
            <person name="Teles M."/>
            <person name="MacKenzie S."/>
            <person name="Amaro C."/>
        </authorList>
    </citation>
    <scope>NUCLEOTIDE SEQUENCE</scope>
</reference>
<organism evidence="1">
    <name type="scientific">Anguilla anguilla</name>
    <name type="common">European freshwater eel</name>
    <name type="synonym">Muraena anguilla</name>
    <dbReference type="NCBI Taxonomy" id="7936"/>
    <lineage>
        <taxon>Eukaryota</taxon>
        <taxon>Metazoa</taxon>
        <taxon>Chordata</taxon>
        <taxon>Craniata</taxon>
        <taxon>Vertebrata</taxon>
        <taxon>Euteleostomi</taxon>
        <taxon>Actinopterygii</taxon>
        <taxon>Neopterygii</taxon>
        <taxon>Teleostei</taxon>
        <taxon>Anguilliformes</taxon>
        <taxon>Anguillidae</taxon>
        <taxon>Anguilla</taxon>
    </lineage>
</organism>
<evidence type="ECO:0000313" key="1">
    <source>
        <dbReference type="EMBL" id="JAH70708.1"/>
    </source>
</evidence>
<name>A0A0E9V0C9_ANGAN</name>
<proteinExistence type="predicted"/>